<evidence type="ECO:0000313" key="2">
    <source>
        <dbReference type="Proteomes" id="UP001055879"/>
    </source>
</evidence>
<gene>
    <name evidence="1" type="ORF">L6452_32724</name>
</gene>
<reference evidence="2" key="1">
    <citation type="journal article" date="2022" name="Mol. Ecol. Resour.">
        <title>The genomes of chicory, endive, great burdock and yacon provide insights into Asteraceae palaeo-polyploidization history and plant inulin production.</title>
        <authorList>
            <person name="Fan W."/>
            <person name="Wang S."/>
            <person name="Wang H."/>
            <person name="Wang A."/>
            <person name="Jiang F."/>
            <person name="Liu H."/>
            <person name="Zhao H."/>
            <person name="Xu D."/>
            <person name="Zhang Y."/>
        </authorList>
    </citation>
    <scope>NUCLEOTIDE SEQUENCE [LARGE SCALE GENOMIC DNA]</scope>
    <source>
        <strain evidence="2">cv. Niubang</strain>
    </source>
</reference>
<accession>A0ACB8Z5F0</accession>
<protein>
    <submittedName>
        <fullName evidence="1">Uncharacterized protein</fullName>
    </submittedName>
</protein>
<dbReference type="Proteomes" id="UP001055879">
    <property type="component" value="Linkage Group LG11"/>
</dbReference>
<sequence length="82" mass="9920">MIFFLVHYPFQWVSKIKLLSLLAHKLTTQIDSFFERTVQGKSNPLAHYRLILRPAPLFFHQLNRFLDLVHEIKKKNSLYKFF</sequence>
<organism evidence="1 2">
    <name type="scientific">Arctium lappa</name>
    <name type="common">Greater burdock</name>
    <name type="synonym">Lappa major</name>
    <dbReference type="NCBI Taxonomy" id="4217"/>
    <lineage>
        <taxon>Eukaryota</taxon>
        <taxon>Viridiplantae</taxon>
        <taxon>Streptophyta</taxon>
        <taxon>Embryophyta</taxon>
        <taxon>Tracheophyta</taxon>
        <taxon>Spermatophyta</taxon>
        <taxon>Magnoliopsida</taxon>
        <taxon>eudicotyledons</taxon>
        <taxon>Gunneridae</taxon>
        <taxon>Pentapetalae</taxon>
        <taxon>asterids</taxon>
        <taxon>campanulids</taxon>
        <taxon>Asterales</taxon>
        <taxon>Asteraceae</taxon>
        <taxon>Carduoideae</taxon>
        <taxon>Cardueae</taxon>
        <taxon>Arctiinae</taxon>
        <taxon>Arctium</taxon>
    </lineage>
</organism>
<reference evidence="1 2" key="2">
    <citation type="journal article" date="2022" name="Mol. Ecol. Resour.">
        <title>The genomes of chicory, endive, great burdock and yacon provide insights into Asteraceae paleo-polyploidization history and plant inulin production.</title>
        <authorList>
            <person name="Fan W."/>
            <person name="Wang S."/>
            <person name="Wang H."/>
            <person name="Wang A."/>
            <person name="Jiang F."/>
            <person name="Liu H."/>
            <person name="Zhao H."/>
            <person name="Xu D."/>
            <person name="Zhang Y."/>
        </authorList>
    </citation>
    <scope>NUCLEOTIDE SEQUENCE [LARGE SCALE GENOMIC DNA]</scope>
    <source>
        <strain evidence="2">cv. Niubang</strain>
    </source>
</reference>
<name>A0ACB8Z5F0_ARCLA</name>
<evidence type="ECO:0000313" key="1">
    <source>
        <dbReference type="EMBL" id="KAI3692899.1"/>
    </source>
</evidence>
<comment type="caution">
    <text evidence="1">The sequence shown here is derived from an EMBL/GenBank/DDBJ whole genome shotgun (WGS) entry which is preliminary data.</text>
</comment>
<proteinExistence type="predicted"/>
<dbReference type="EMBL" id="CM042057">
    <property type="protein sequence ID" value="KAI3692899.1"/>
    <property type="molecule type" value="Genomic_DNA"/>
</dbReference>
<keyword evidence="2" id="KW-1185">Reference proteome</keyword>